<sequence>MDPSHFHFFLFLSLLLWVIPYECHGSLPNQNPENKYITVDCSNLLPGQYLCSDPDIDAVTQEPVACTKEGLAPVPCEALPGLICTESGNRTFTAQVDCRWTNGVDFQVALILSIFFGAFGIDRFYLGYPAIGFLKLTTLGFFFLGHLLDVILIASQTLGPADGSHYIINYYGPRLHVVTINNHTLRKPQLDWY</sequence>
<comment type="similarity">
    <text evidence="2">Belongs to the TM2 family.</text>
</comment>
<keyword evidence="7" id="KW-0325">Glycoprotein</keyword>
<evidence type="ECO:0000256" key="4">
    <source>
        <dbReference type="ARBA" id="ARBA00022729"/>
    </source>
</evidence>
<evidence type="ECO:0000256" key="6">
    <source>
        <dbReference type="ARBA" id="ARBA00023136"/>
    </source>
</evidence>
<comment type="subcellular location">
    <subcellularLocation>
        <location evidence="1">Membrane</location>
        <topology evidence="1">Multi-pass membrane protein</topology>
    </subcellularLocation>
</comment>
<dbReference type="InterPro" id="IPR007829">
    <property type="entry name" value="TM2"/>
</dbReference>
<dbReference type="InterPro" id="IPR050932">
    <property type="entry name" value="TM2D1-3-like"/>
</dbReference>
<dbReference type="PANTHER" id="PTHR21016">
    <property type="entry name" value="BETA-AMYLOID BINDING PROTEIN-RELATED"/>
    <property type="match status" value="1"/>
</dbReference>
<dbReference type="AlphaFoldDB" id="A0A7R8CV76"/>
<protein>
    <submittedName>
        <fullName evidence="9">TM2 domain-containing protein Y66D12A.21,TM2 domain-containing protein 1,TM2 domain-containing protein CG10795</fullName>
    </submittedName>
</protein>
<reference evidence="9" key="1">
    <citation type="submission" date="2021-02" db="EMBL/GenBank/DDBJ databases">
        <authorList>
            <person name="Bekaert M."/>
        </authorList>
    </citation>
    <scope>NUCLEOTIDE SEQUENCE</scope>
    <source>
        <strain evidence="9">IoA-00</strain>
    </source>
</reference>
<keyword evidence="3" id="KW-0812">Transmembrane</keyword>
<proteinExistence type="inferred from homology"/>
<dbReference type="Pfam" id="PF05154">
    <property type="entry name" value="TM2"/>
    <property type="match status" value="1"/>
</dbReference>
<evidence type="ECO:0000313" key="10">
    <source>
        <dbReference type="Proteomes" id="UP000675881"/>
    </source>
</evidence>
<keyword evidence="6" id="KW-0472">Membrane</keyword>
<dbReference type="OrthoDB" id="5804096at2759"/>
<evidence type="ECO:0000256" key="2">
    <source>
        <dbReference type="ARBA" id="ARBA00008284"/>
    </source>
</evidence>
<keyword evidence="5" id="KW-1133">Transmembrane helix</keyword>
<keyword evidence="4" id="KW-0732">Signal</keyword>
<keyword evidence="10" id="KW-1185">Reference proteome</keyword>
<evidence type="ECO:0000259" key="8">
    <source>
        <dbReference type="Pfam" id="PF05154"/>
    </source>
</evidence>
<evidence type="ECO:0000256" key="5">
    <source>
        <dbReference type="ARBA" id="ARBA00022989"/>
    </source>
</evidence>
<evidence type="ECO:0000256" key="1">
    <source>
        <dbReference type="ARBA" id="ARBA00004141"/>
    </source>
</evidence>
<name>A0A7R8CV76_LEPSM</name>
<evidence type="ECO:0000256" key="7">
    <source>
        <dbReference type="ARBA" id="ARBA00023180"/>
    </source>
</evidence>
<evidence type="ECO:0000313" key="9">
    <source>
        <dbReference type="EMBL" id="CAF2941403.1"/>
    </source>
</evidence>
<feature type="domain" description="TM2" evidence="8">
    <location>
        <begin position="104"/>
        <end position="151"/>
    </location>
</feature>
<dbReference type="EMBL" id="HG994584">
    <property type="protein sequence ID" value="CAF2941403.1"/>
    <property type="molecule type" value="Genomic_DNA"/>
</dbReference>
<gene>
    <name evidence="9" type="ORF">LSAA_10033</name>
</gene>
<organism evidence="9 10">
    <name type="scientific">Lepeophtheirus salmonis</name>
    <name type="common">Salmon louse</name>
    <name type="synonym">Caligus salmonis</name>
    <dbReference type="NCBI Taxonomy" id="72036"/>
    <lineage>
        <taxon>Eukaryota</taxon>
        <taxon>Metazoa</taxon>
        <taxon>Ecdysozoa</taxon>
        <taxon>Arthropoda</taxon>
        <taxon>Crustacea</taxon>
        <taxon>Multicrustacea</taxon>
        <taxon>Hexanauplia</taxon>
        <taxon>Copepoda</taxon>
        <taxon>Siphonostomatoida</taxon>
        <taxon>Caligidae</taxon>
        <taxon>Lepeophtheirus</taxon>
    </lineage>
</organism>
<dbReference type="GO" id="GO:0016020">
    <property type="term" value="C:membrane"/>
    <property type="evidence" value="ECO:0007669"/>
    <property type="project" value="UniProtKB-SubCell"/>
</dbReference>
<dbReference type="Proteomes" id="UP000675881">
    <property type="component" value="Chromosome 5"/>
</dbReference>
<accession>A0A7R8CV76</accession>
<evidence type="ECO:0000256" key="3">
    <source>
        <dbReference type="ARBA" id="ARBA00022692"/>
    </source>
</evidence>
<dbReference type="PANTHER" id="PTHR21016:SF1">
    <property type="entry name" value="TM2 DOMAIN-CONTAINING PROTEIN 1"/>
    <property type="match status" value="1"/>
</dbReference>